<sequence length="99" mass="11082">MRKISAVFRPQNCLATQKFVEKVVAFDCNIAGGIISIKLQNCTLNLTVCITYVCMICKYVCMYIGAQRTTPPLRHLYAVAASETTLPVRNQFDGYQKAL</sequence>
<dbReference type="AlphaFoldDB" id="A0A811U318"/>
<evidence type="ECO:0000313" key="2">
    <source>
        <dbReference type="Proteomes" id="UP000606786"/>
    </source>
</evidence>
<dbReference type="Proteomes" id="UP000606786">
    <property type="component" value="Unassembled WGS sequence"/>
</dbReference>
<organism evidence="1 2">
    <name type="scientific">Ceratitis capitata</name>
    <name type="common">Mediterranean fruit fly</name>
    <name type="synonym">Tephritis capitata</name>
    <dbReference type="NCBI Taxonomy" id="7213"/>
    <lineage>
        <taxon>Eukaryota</taxon>
        <taxon>Metazoa</taxon>
        <taxon>Ecdysozoa</taxon>
        <taxon>Arthropoda</taxon>
        <taxon>Hexapoda</taxon>
        <taxon>Insecta</taxon>
        <taxon>Pterygota</taxon>
        <taxon>Neoptera</taxon>
        <taxon>Endopterygota</taxon>
        <taxon>Diptera</taxon>
        <taxon>Brachycera</taxon>
        <taxon>Muscomorpha</taxon>
        <taxon>Tephritoidea</taxon>
        <taxon>Tephritidae</taxon>
        <taxon>Ceratitis</taxon>
        <taxon>Ceratitis</taxon>
    </lineage>
</organism>
<evidence type="ECO:0000313" key="1">
    <source>
        <dbReference type="EMBL" id="CAD6993031.1"/>
    </source>
</evidence>
<accession>A0A811U318</accession>
<name>A0A811U318_CERCA</name>
<comment type="caution">
    <text evidence="1">The sequence shown here is derived from an EMBL/GenBank/DDBJ whole genome shotgun (WGS) entry which is preliminary data.</text>
</comment>
<gene>
    <name evidence="1" type="ORF">CCAP1982_LOCUS1866</name>
</gene>
<proteinExistence type="predicted"/>
<keyword evidence="2" id="KW-1185">Reference proteome</keyword>
<protein>
    <submittedName>
        <fullName evidence="1">(Mediterranean fruit fly) hypothetical protein</fullName>
    </submittedName>
</protein>
<reference evidence="1" key="1">
    <citation type="submission" date="2020-11" db="EMBL/GenBank/DDBJ databases">
        <authorList>
            <person name="Whitehead M."/>
        </authorList>
    </citation>
    <scope>NUCLEOTIDE SEQUENCE</scope>
    <source>
        <strain evidence="1">EGII</strain>
    </source>
</reference>
<dbReference type="EMBL" id="CAJHJT010000001">
    <property type="protein sequence ID" value="CAD6993031.1"/>
    <property type="molecule type" value="Genomic_DNA"/>
</dbReference>